<dbReference type="InterPro" id="IPR000286">
    <property type="entry name" value="HDACs"/>
</dbReference>
<gene>
    <name evidence="5" type="ORF">QJ522_17850</name>
</gene>
<evidence type="ECO:0000313" key="6">
    <source>
        <dbReference type="Proteomes" id="UP001431776"/>
    </source>
</evidence>
<organism evidence="5 6">
    <name type="scientific">Anaerobaca lacustris</name>
    <dbReference type="NCBI Taxonomy" id="3044600"/>
    <lineage>
        <taxon>Bacteria</taxon>
        <taxon>Pseudomonadati</taxon>
        <taxon>Planctomycetota</taxon>
        <taxon>Phycisphaerae</taxon>
        <taxon>Sedimentisphaerales</taxon>
        <taxon>Anaerobacaceae</taxon>
        <taxon>Anaerobaca</taxon>
    </lineage>
</organism>
<dbReference type="EMBL" id="JASCXX010000026">
    <property type="protein sequence ID" value="MDI6450929.1"/>
    <property type="molecule type" value="Genomic_DNA"/>
</dbReference>
<evidence type="ECO:0000256" key="2">
    <source>
        <dbReference type="SAM" id="MobiDB-lite"/>
    </source>
</evidence>
<dbReference type="GO" id="GO:0005737">
    <property type="term" value="C:cytoplasm"/>
    <property type="evidence" value="ECO:0007669"/>
    <property type="project" value="TreeGrafter"/>
</dbReference>
<dbReference type="GO" id="GO:0040029">
    <property type="term" value="P:epigenetic regulation of gene expression"/>
    <property type="evidence" value="ECO:0007669"/>
    <property type="project" value="TreeGrafter"/>
</dbReference>
<dbReference type="Gene3D" id="3.90.1580.10">
    <property type="entry name" value="paralog of FGE (formylglycine-generating enzyme)"/>
    <property type="match status" value="1"/>
</dbReference>
<evidence type="ECO:0000313" key="5">
    <source>
        <dbReference type="EMBL" id="MDI6450929.1"/>
    </source>
</evidence>
<feature type="domain" description="Sulfatase-modifying factor enzyme-like" evidence="4">
    <location>
        <begin position="37"/>
        <end position="271"/>
    </location>
</feature>
<evidence type="ECO:0000259" key="4">
    <source>
        <dbReference type="Pfam" id="PF03781"/>
    </source>
</evidence>
<sequence>MRTALLLVVAVVTIPGCRRREEVSETPERQTTQSGIEMVLIPEGWFEMGSERGQSDEAPVRRVWISSFWMDRHEVVQEEFRKYELPDPSHFKGPAQPLEQVNWTDAALYCNDRSMAEGLEPCYDEQTWECNFDANGYRLPTEAEWEYACRAETVTQYSFGNDPRALGDHAWFAENSGSRTQPVGQKKPNRWGLFDMHGNVAEWCNDWYRADYYADGPDRNPMGPATGTERVIRGGAWNSSAESCRSSYRASDPSLDDTCLSNDAIGFRCVRNAPSLALAGGSLKSTGLGDGPHEQAVPKPRLRSPVNAASASIPTDIARPQSRTGFVYDPLYLEHKTGPGHPEAPERLTAIVGRLEATGLADELTPLKPAPAPAEWIETVHSSKYIERARAACESGDRYLDSMDVPISRQSYNAAVMAAGGVMAAVDAVMAGDVANAFCAVRPPGHHALKDRATGFCIFNNVAIGARYVQQRHGLSRVLIVDWDVHHGNGTQDAFYDDPSVLYFSIHQWPFYPGTGSASQTGAGAGSDLTINVPVPAGSGDREFIDAFEQQLRPAAMAFSPDFVFVSAGFDAQAGDALGSMRVTREGFAHLTRIVKEIAQTCSQGRLISVLEGGYGTDLLAASVEAHVRALME</sequence>
<dbReference type="SUPFAM" id="SSF52768">
    <property type="entry name" value="Arginase/deacetylase"/>
    <property type="match status" value="1"/>
</dbReference>
<feature type="domain" description="Histone deacetylase" evidence="3">
    <location>
        <begin position="341"/>
        <end position="631"/>
    </location>
</feature>
<dbReference type="InterPro" id="IPR037138">
    <property type="entry name" value="His_deacetylse_dom_sf"/>
</dbReference>
<reference evidence="5" key="1">
    <citation type="submission" date="2023-05" db="EMBL/GenBank/DDBJ databases">
        <title>Anaerotaeda fermentans gen. nov., sp. nov., a novel anaerobic planctomycete of the new family within the order Sedimentisphaerales isolated from Taman Peninsula, Russia.</title>
        <authorList>
            <person name="Khomyakova M.A."/>
            <person name="Merkel A.Y."/>
            <person name="Slobodkin A.I."/>
        </authorList>
    </citation>
    <scope>NUCLEOTIDE SEQUENCE</scope>
    <source>
        <strain evidence="5">M17dextr</strain>
    </source>
</reference>
<evidence type="ECO:0000256" key="1">
    <source>
        <dbReference type="ARBA" id="ARBA00005947"/>
    </source>
</evidence>
<dbReference type="AlphaFoldDB" id="A0AAW6U374"/>
<comment type="caution">
    <text evidence="5">The sequence shown here is derived from an EMBL/GenBank/DDBJ whole genome shotgun (WGS) entry which is preliminary data.</text>
</comment>
<dbReference type="PRINTS" id="PR01270">
    <property type="entry name" value="HDASUPER"/>
</dbReference>
<dbReference type="Gene3D" id="3.40.800.20">
    <property type="entry name" value="Histone deacetylase domain"/>
    <property type="match status" value="1"/>
</dbReference>
<keyword evidence="6" id="KW-1185">Reference proteome</keyword>
<protein>
    <submittedName>
        <fullName evidence="5">SUMF1/EgtB/PvdO family nonheme iron enzyme</fullName>
    </submittedName>
</protein>
<feature type="region of interest" description="Disordered" evidence="2">
    <location>
        <begin position="286"/>
        <end position="310"/>
    </location>
</feature>
<evidence type="ECO:0000259" key="3">
    <source>
        <dbReference type="Pfam" id="PF00850"/>
    </source>
</evidence>
<dbReference type="SUPFAM" id="SSF56436">
    <property type="entry name" value="C-type lectin-like"/>
    <property type="match status" value="1"/>
</dbReference>
<dbReference type="Pfam" id="PF03781">
    <property type="entry name" value="FGE-sulfatase"/>
    <property type="match status" value="1"/>
</dbReference>
<dbReference type="InterPro" id="IPR023696">
    <property type="entry name" value="Ureohydrolase_dom_sf"/>
</dbReference>
<dbReference type="InterPro" id="IPR042095">
    <property type="entry name" value="SUMF_sf"/>
</dbReference>
<accession>A0AAW6U374</accession>
<dbReference type="InterPro" id="IPR005532">
    <property type="entry name" value="SUMF_dom"/>
</dbReference>
<dbReference type="CDD" id="cd09992">
    <property type="entry name" value="HDAC_classII"/>
    <property type="match status" value="1"/>
</dbReference>
<proteinExistence type="inferred from homology"/>
<dbReference type="InterPro" id="IPR016187">
    <property type="entry name" value="CTDL_fold"/>
</dbReference>
<dbReference type="PANTHER" id="PTHR10625">
    <property type="entry name" value="HISTONE DEACETYLASE HDAC1-RELATED"/>
    <property type="match status" value="1"/>
</dbReference>
<dbReference type="Proteomes" id="UP001431776">
    <property type="component" value="Unassembled WGS sequence"/>
</dbReference>
<dbReference type="RefSeq" id="WP_349246336.1">
    <property type="nucleotide sequence ID" value="NZ_JASCXX010000026.1"/>
</dbReference>
<dbReference type="GO" id="GO:0004407">
    <property type="term" value="F:histone deacetylase activity"/>
    <property type="evidence" value="ECO:0007669"/>
    <property type="project" value="TreeGrafter"/>
</dbReference>
<comment type="similarity">
    <text evidence="1">Belongs to the histone deacetylase family.</text>
</comment>
<dbReference type="Pfam" id="PF00850">
    <property type="entry name" value="Hist_deacetyl"/>
    <property type="match status" value="1"/>
</dbReference>
<dbReference type="PANTHER" id="PTHR10625:SF26">
    <property type="entry name" value="HISTONE DEACETYLASE DOMAIN-CONTAINING PROTEIN"/>
    <property type="match status" value="1"/>
</dbReference>
<dbReference type="InterPro" id="IPR023801">
    <property type="entry name" value="His_deacetylse_dom"/>
</dbReference>
<name>A0AAW6U374_9BACT</name>